<proteinExistence type="predicted"/>
<dbReference type="InterPro" id="IPR017695">
    <property type="entry name" value="Se-dep_Mo_hydrolase_YqeB"/>
</dbReference>
<dbReference type="Proteomes" id="UP000469523">
    <property type="component" value="Unassembled WGS sequence"/>
</dbReference>
<evidence type="ECO:0000313" key="2">
    <source>
        <dbReference type="Proteomes" id="UP000469523"/>
    </source>
</evidence>
<dbReference type="EMBL" id="VUNQ01000042">
    <property type="protein sequence ID" value="MSU02759.1"/>
    <property type="molecule type" value="Genomic_DNA"/>
</dbReference>
<keyword evidence="2" id="KW-1185">Reference proteome</keyword>
<organism evidence="1 2">
    <name type="scientific">Tissierella pigra</name>
    <dbReference type="NCBI Taxonomy" id="2607614"/>
    <lineage>
        <taxon>Bacteria</taxon>
        <taxon>Bacillati</taxon>
        <taxon>Bacillota</taxon>
        <taxon>Tissierellia</taxon>
        <taxon>Tissierellales</taxon>
        <taxon>Tissierellaceae</taxon>
        <taxon>Tissierella</taxon>
    </lineage>
</organism>
<gene>
    <name evidence="1" type="ORF">FYJ83_14955</name>
</gene>
<dbReference type="RefSeq" id="WP_154441886.1">
    <property type="nucleotide sequence ID" value="NZ_VUNQ01000042.1"/>
</dbReference>
<reference evidence="1 2" key="1">
    <citation type="submission" date="2019-09" db="EMBL/GenBank/DDBJ databases">
        <title>In-depth cultivation of the pig gut microbiome towards novel bacterial diversity and tailored functional studies.</title>
        <authorList>
            <person name="Wylensek D."/>
            <person name="Hitch T.C.A."/>
            <person name="Clavel T."/>
        </authorList>
    </citation>
    <scope>NUCLEOTIDE SEQUENCE [LARGE SCALE GENOMIC DNA]</scope>
    <source>
        <strain evidence="1 2">WCA3-693-APC-4?</strain>
    </source>
</reference>
<dbReference type="AlphaFoldDB" id="A0A6N7XL48"/>
<protein>
    <submittedName>
        <fullName evidence="1">EF2563 family selenium-dependent molybdenum hydroxylase system protein</fullName>
    </submittedName>
</protein>
<comment type="caution">
    <text evidence="1">The sequence shown here is derived from an EMBL/GenBank/DDBJ whole genome shotgun (WGS) entry which is preliminary data.</text>
</comment>
<evidence type="ECO:0000313" key="1">
    <source>
        <dbReference type="EMBL" id="MSU02759.1"/>
    </source>
</evidence>
<dbReference type="NCBIfam" id="TIGR03309">
    <property type="entry name" value="matur_yqeB"/>
    <property type="match status" value="1"/>
</dbReference>
<name>A0A6N7XL48_9FIRM</name>
<sequence length="265" mass="28733">MNNIVIRGGGDLATGIAYRLFKSGYKVIILDRDKPLAIRRTVAFSEAVYSKEITVEGVKAILGRDIGDIYEILDRNCIPVYIDEKGDIIKNIRPLAVVDAIIAKKNLGTNRDMAPITIGVGPGFEAGVDVDLVVESKRGHYLGKVIYNGKAIENTGIPGETMGYKEERIIRALDSGVVETFFSIGDTVEKGDIICKVGNVHVKAQIPGILRGMIKEGLEVSKGLKIGDIDPRGIKDYAFTISDKARAIGGGVLEGIQYLKMERGI</sequence>
<accession>A0A6N7XL48</accession>